<dbReference type="InterPro" id="IPR050194">
    <property type="entry name" value="Glycosyltransferase_grp1"/>
</dbReference>
<dbReference type="SUPFAM" id="SSF53756">
    <property type="entry name" value="UDP-Glycosyltransferase/glycogen phosphorylase"/>
    <property type="match status" value="1"/>
</dbReference>
<dbReference type="InterPro" id="IPR028098">
    <property type="entry name" value="Glyco_trans_4-like_N"/>
</dbReference>
<dbReference type="Proteomes" id="UP000323671">
    <property type="component" value="Chromosome"/>
</dbReference>
<evidence type="ECO:0000313" key="3">
    <source>
        <dbReference type="EMBL" id="QEL66048.1"/>
    </source>
</evidence>
<feature type="domain" description="Glycosyltransferase subfamily 4-like N-terminal" evidence="2">
    <location>
        <begin position="25"/>
        <end position="198"/>
    </location>
</feature>
<organism evidence="3 4">
    <name type="scientific">Oryzomicrobium terrae</name>
    <dbReference type="NCBI Taxonomy" id="1735038"/>
    <lineage>
        <taxon>Bacteria</taxon>
        <taxon>Pseudomonadati</taxon>
        <taxon>Pseudomonadota</taxon>
        <taxon>Betaproteobacteria</taxon>
        <taxon>Rhodocyclales</taxon>
        <taxon>Rhodocyclaceae</taxon>
        <taxon>Oryzomicrobium</taxon>
    </lineage>
</organism>
<dbReference type="GO" id="GO:0016757">
    <property type="term" value="F:glycosyltransferase activity"/>
    <property type="evidence" value="ECO:0007669"/>
    <property type="project" value="InterPro"/>
</dbReference>
<dbReference type="Pfam" id="PF00534">
    <property type="entry name" value="Glycos_transf_1"/>
    <property type="match status" value="1"/>
</dbReference>
<protein>
    <submittedName>
        <fullName evidence="3">Glycosyltransferase family protein</fullName>
    </submittedName>
</protein>
<dbReference type="EMBL" id="CP022579">
    <property type="protein sequence ID" value="QEL66048.1"/>
    <property type="molecule type" value="Genomic_DNA"/>
</dbReference>
<dbReference type="InterPro" id="IPR001296">
    <property type="entry name" value="Glyco_trans_1"/>
</dbReference>
<proteinExistence type="predicted"/>
<keyword evidence="4" id="KW-1185">Reference proteome</keyword>
<dbReference type="KEGG" id="otr:OTERR_25720"/>
<sequence>MSAILAQPSRPLTVLMVSDVYFPRINGVSTSIETFRRALAPQGVTVRLVVPDYGAETALENEHQADIRRVPGRPVPRDPEDRLMAWTALRRVVAAAAEGVDLIHLQTPFLAHYAGLAEARRRRLPVLTTYHTLFEEYLHHYAPFLPGSLLRGLARRLSRHQCNGVDEVVVPSHAMAERLSGYGVTAPMTVLPTGIPMARFADSGEGEARSTARRRFRQAHGIAEERPVALFVGRVAFEKNIAFLLEAHALARRHLPDLLLLVTGEGPARATLERQAARLGLGESVRFLGYLERERALPDCYAAADAFVFASHTETQGLVLLEALVAGLPVVALAEMGTRDILLDRHGQPMPGCVVPRAEVADFALRLADLLASLRHDPHVRPRLSRAARGTAAAWSDVALATRLAECYRAHCNPDPVPALLRPMAQGRA</sequence>
<gene>
    <name evidence="3" type="ORF">OTERR_25720</name>
</gene>
<reference evidence="3 4" key="1">
    <citation type="submission" date="2017-07" db="EMBL/GenBank/DDBJ databases">
        <title>Complete genome sequence of Oryzomicrobium terrae TPP412.</title>
        <authorList>
            <person name="Chiu L.-W."/>
            <person name="Lo K.-J."/>
            <person name="Tsai Y.-M."/>
            <person name="Lin S.-S."/>
            <person name="Kuo C.-H."/>
            <person name="Liu C.-T."/>
        </authorList>
    </citation>
    <scope>NUCLEOTIDE SEQUENCE [LARGE SCALE GENOMIC DNA]</scope>
    <source>
        <strain evidence="3 4">TPP412</strain>
    </source>
</reference>
<dbReference type="AlphaFoldDB" id="A0A5C1ECP1"/>
<feature type="domain" description="Glycosyl transferase family 1" evidence="1">
    <location>
        <begin position="213"/>
        <end position="373"/>
    </location>
</feature>
<dbReference type="RefSeq" id="WP_149426049.1">
    <property type="nucleotide sequence ID" value="NZ_CP022579.1"/>
</dbReference>
<evidence type="ECO:0000259" key="2">
    <source>
        <dbReference type="Pfam" id="PF13439"/>
    </source>
</evidence>
<accession>A0A5C1ECP1</accession>
<name>A0A5C1ECP1_9RHOO</name>
<dbReference type="Gene3D" id="3.40.50.2000">
    <property type="entry name" value="Glycogen Phosphorylase B"/>
    <property type="match status" value="2"/>
</dbReference>
<dbReference type="PANTHER" id="PTHR45947">
    <property type="entry name" value="SULFOQUINOVOSYL TRANSFERASE SQD2"/>
    <property type="match status" value="1"/>
</dbReference>
<keyword evidence="3" id="KW-0808">Transferase</keyword>
<dbReference type="Pfam" id="PF13439">
    <property type="entry name" value="Glyco_transf_4"/>
    <property type="match status" value="1"/>
</dbReference>
<dbReference type="PANTHER" id="PTHR45947:SF3">
    <property type="entry name" value="SULFOQUINOVOSYL TRANSFERASE SQD2"/>
    <property type="match status" value="1"/>
</dbReference>
<evidence type="ECO:0000259" key="1">
    <source>
        <dbReference type="Pfam" id="PF00534"/>
    </source>
</evidence>
<evidence type="ECO:0000313" key="4">
    <source>
        <dbReference type="Proteomes" id="UP000323671"/>
    </source>
</evidence>